<keyword evidence="3" id="KW-1185">Reference proteome</keyword>
<dbReference type="HOGENOM" id="CLU_2213726_0_0_1"/>
<evidence type="ECO:0000313" key="2">
    <source>
        <dbReference type="EnsemblPlants" id="LPERR04G04840.2"/>
    </source>
</evidence>
<accession>A0A0D9W3E3</accession>
<reference evidence="2" key="3">
    <citation type="submission" date="2015-04" db="UniProtKB">
        <authorList>
            <consortium name="EnsemblPlants"/>
        </authorList>
    </citation>
    <scope>IDENTIFICATION</scope>
</reference>
<name>A0A0D9W3E3_9ORYZ</name>
<reference evidence="2 3" key="1">
    <citation type="submission" date="2012-08" db="EMBL/GenBank/DDBJ databases">
        <title>Oryza genome evolution.</title>
        <authorList>
            <person name="Wing R.A."/>
        </authorList>
    </citation>
    <scope>NUCLEOTIDE SEQUENCE</scope>
</reference>
<evidence type="ECO:0000313" key="3">
    <source>
        <dbReference type="Proteomes" id="UP000032180"/>
    </source>
</evidence>
<dbReference type="Proteomes" id="UP000032180">
    <property type="component" value="Chromosome 4"/>
</dbReference>
<feature type="compositionally biased region" description="Polar residues" evidence="1">
    <location>
        <begin position="96"/>
        <end position="107"/>
    </location>
</feature>
<dbReference type="EnsemblPlants" id="LPERR04G04840.2">
    <property type="protein sequence ID" value="LPERR04G04840.2"/>
    <property type="gene ID" value="LPERR04G04840"/>
</dbReference>
<protein>
    <submittedName>
        <fullName evidence="2">Uncharacterized protein</fullName>
    </submittedName>
</protein>
<dbReference type="AlphaFoldDB" id="A0A0D9W3E3"/>
<sequence>MDEATTIIAASKAIQDTPEALGASAKEIGVAVREAVNKVKGHRLVMWLKKVQWLRMALKRRKKKSYNDYESKYSDDEEDEKNKEKGKVANGVAHQKANSDVDSGNDD</sequence>
<evidence type="ECO:0000256" key="1">
    <source>
        <dbReference type="SAM" id="MobiDB-lite"/>
    </source>
</evidence>
<organism evidence="2 3">
    <name type="scientific">Leersia perrieri</name>
    <dbReference type="NCBI Taxonomy" id="77586"/>
    <lineage>
        <taxon>Eukaryota</taxon>
        <taxon>Viridiplantae</taxon>
        <taxon>Streptophyta</taxon>
        <taxon>Embryophyta</taxon>
        <taxon>Tracheophyta</taxon>
        <taxon>Spermatophyta</taxon>
        <taxon>Magnoliopsida</taxon>
        <taxon>Liliopsida</taxon>
        <taxon>Poales</taxon>
        <taxon>Poaceae</taxon>
        <taxon>BOP clade</taxon>
        <taxon>Oryzoideae</taxon>
        <taxon>Oryzeae</taxon>
        <taxon>Oryzinae</taxon>
        <taxon>Leersia</taxon>
    </lineage>
</organism>
<reference evidence="3" key="2">
    <citation type="submission" date="2013-12" db="EMBL/GenBank/DDBJ databases">
        <authorList>
            <person name="Yu Y."/>
            <person name="Lee S."/>
            <person name="de Baynast K."/>
            <person name="Wissotski M."/>
            <person name="Liu L."/>
            <person name="Talag J."/>
            <person name="Goicoechea J."/>
            <person name="Angelova A."/>
            <person name="Jetty R."/>
            <person name="Kudrna D."/>
            <person name="Golser W."/>
            <person name="Rivera L."/>
            <person name="Zhang J."/>
            <person name="Wing R."/>
        </authorList>
    </citation>
    <scope>NUCLEOTIDE SEQUENCE</scope>
</reference>
<feature type="compositionally biased region" description="Basic and acidic residues" evidence="1">
    <location>
        <begin position="65"/>
        <end position="87"/>
    </location>
</feature>
<proteinExistence type="predicted"/>
<feature type="region of interest" description="Disordered" evidence="1">
    <location>
        <begin position="60"/>
        <end position="107"/>
    </location>
</feature>
<dbReference type="Gramene" id="LPERR04G04840.2">
    <property type="protein sequence ID" value="LPERR04G04840.2"/>
    <property type="gene ID" value="LPERR04G04840"/>
</dbReference>